<dbReference type="RefSeq" id="XP_022975300.1">
    <property type="nucleotide sequence ID" value="XM_023119532.1"/>
</dbReference>
<reference evidence="4" key="1">
    <citation type="submission" date="2025-08" db="UniProtKB">
        <authorList>
            <consortium name="RefSeq"/>
        </authorList>
    </citation>
    <scope>IDENTIFICATION</scope>
    <source>
        <tissue evidence="4">Young leaves</tissue>
    </source>
</reference>
<dbReference type="Proteomes" id="UP000504608">
    <property type="component" value="Unplaced"/>
</dbReference>
<evidence type="ECO:0000256" key="2">
    <source>
        <dbReference type="SAM" id="SignalP"/>
    </source>
</evidence>
<feature type="signal peptide" evidence="2">
    <location>
        <begin position="1"/>
        <end position="27"/>
    </location>
</feature>
<feature type="compositionally biased region" description="Polar residues" evidence="1">
    <location>
        <begin position="102"/>
        <end position="118"/>
    </location>
</feature>
<organism evidence="3 4">
    <name type="scientific">Cucurbita maxima</name>
    <name type="common">Pumpkin</name>
    <name type="synonym">Winter squash</name>
    <dbReference type="NCBI Taxonomy" id="3661"/>
    <lineage>
        <taxon>Eukaryota</taxon>
        <taxon>Viridiplantae</taxon>
        <taxon>Streptophyta</taxon>
        <taxon>Embryophyta</taxon>
        <taxon>Tracheophyta</taxon>
        <taxon>Spermatophyta</taxon>
        <taxon>Magnoliopsida</taxon>
        <taxon>eudicotyledons</taxon>
        <taxon>Gunneridae</taxon>
        <taxon>Pentapetalae</taxon>
        <taxon>rosids</taxon>
        <taxon>fabids</taxon>
        <taxon>Cucurbitales</taxon>
        <taxon>Cucurbitaceae</taxon>
        <taxon>Cucurbiteae</taxon>
        <taxon>Cucurbita</taxon>
    </lineage>
</organism>
<evidence type="ECO:0000313" key="4">
    <source>
        <dbReference type="RefSeq" id="XP_022975300.1"/>
    </source>
</evidence>
<evidence type="ECO:0000256" key="1">
    <source>
        <dbReference type="SAM" id="MobiDB-lite"/>
    </source>
</evidence>
<gene>
    <name evidence="4" type="primary">LOC111474444</name>
</gene>
<name>A0A6J1IGC2_CUCMA</name>
<feature type="chain" id="PRO_5026787417" evidence="2">
    <location>
        <begin position="28"/>
        <end position="118"/>
    </location>
</feature>
<keyword evidence="3" id="KW-1185">Reference proteome</keyword>
<protein>
    <submittedName>
        <fullName evidence="4">Uncharacterized protein LOC111474444 isoform X2</fullName>
    </submittedName>
</protein>
<evidence type="ECO:0000313" key="3">
    <source>
        <dbReference type="Proteomes" id="UP000504608"/>
    </source>
</evidence>
<accession>A0A6J1IGC2</accession>
<proteinExistence type="predicted"/>
<keyword evidence="2" id="KW-0732">Signal</keyword>
<feature type="region of interest" description="Disordered" evidence="1">
    <location>
        <begin position="96"/>
        <end position="118"/>
    </location>
</feature>
<sequence>MVMGNGFKLFHTIFLVIVWQYCAKVGATFGDETGVINLDHQFSFRAFGSHDTQAPIVAPIGSSTNVLVAAPFGSIAQTPEALTPKASSTESIALTPEAARVGSTQTTTITPIGSSTQA</sequence>
<dbReference type="AlphaFoldDB" id="A0A6J1IGC2"/>
<dbReference type="GeneID" id="111474444"/>